<name>A0AAV1WVH8_LUPLU</name>
<comment type="caution">
    <text evidence="1">The sequence shown here is derived from an EMBL/GenBank/DDBJ whole genome shotgun (WGS) entry which is preliminary data.</text>
</comment>
<reference evidence="1 2" key="1">
    <citation type="submission" date="2024-03" db="EMBL/GenBank/DDBJ databases">
        <authorList>
            <person name="Martinez-Hernandez J."/>
        </authorList>
    </citation>
    <scope>NUCLEOTIDE SEQUENCE [LARGE SCALE GENOMIC DNA]</scope>
</reference>
<sequence>MDTEGLVNTLAPEMEVSFAEDSGKENLEQHEYFAEEAEDPAGELLPQANVFLAFTRFNIHKGD</sequence>
<keyword evidence="2" id="KW-1185">Reference proteome</keyword>
<protein>
    <submittedName>
        <fullName evidence="1">Uncharacterized protein</fullName>
    </submittedName>
</protein>
<dbReference type="AlphaFoldDB" id="A0AAV1WVH8"/>
<dbReference type="Proteomes" id="UP001497480">
    <property type="component" value="Unassembled WGS sequence"/>
</dbReference>
<proteinExistence type="predicted"/>
<organism evidence="1 2">
    <name type="scientific">Lupinus luteus</name>
    <name type="common">European yellow lupine</name>
    <dbReference type="NCBI Taxonomy" id="3873"/>
    <lineage>
        <taxon>Eukaryota</taxon>
        <taxon>Viridiplantae</taxon>
        <taxon>Streptophyta</taxon>
        <taxon>Embryophyta</taxon>
        <taxon>Tracheophyta</taxon>
        <taxon>Spermatophyta</taxon>
        <taxon>Magnoliopsida</taxon>
        <taxon>eudicotyledons</taxon>
        <taxon>Gunneridae</taxon>
        <taxon>Pentapetalae</taxon>
        <taxon>rosids</taxon>
        <taxon>fabids</taxon>
        <taxon>Fabales</taxon>
        <taxon>Fabaceae</taxon>
        <taxon>Papilionoideae</taxon>
        <taxon>50 kb inversion clade</taxon>
        <taxon>genistoids sensu lato</taxon>
        <taxon>core genistoids</taxon>
        <taxon>Genisteae</taxon>
        <taxon>Lupinus</taxon>
    </lineage>
</organism>
<gene>
    <name evidence="1" type="ORF">LLUT_LOCUS13968</name>
</gene>
<evidence type="ECO:0000313" key="2">
    <source>
        <dbReference type="Proteomes" id="UP001497480"/>
    </source>
</evidence>
<accession>A0AAV1WVH8</accession>
<evidence type="ECO:0000313" key="1">
    <source>
        <dbReference type="EMBL" id="CAL0312908.1"/>
    </source>
</evidence>
<dbReference type="EMBL" id="CAXHTB010000009">
    <property type="protein sequence ID" value="CAL0312908.1"/>
    <property type="molecule type" value="Genomic_DNA"/>
</dbReference>